<dbReference type="Proteomes" id="UP001165405">
    <property type="component" value="Unassembled WGS sequence"/>
</dbReference>
<proteinExistence type="predicted"/>
<dbReference type="InterPro" id="IPR025445">
    <property type="entry name" value="DUF4191"/>
</dbReference>
<keyword evidence="4" id="KW-1185">Reference proteome</keyword>
<dbReference type="AlphaFoldDB" id="A0AA41QFJ2"/>
<feature type="transmembrane region" description="Helical" evidence="2">
    <location>
        <begin position="70"/>
        <end position="88"/>
    </location>
</feature>
<keyword evidence="2" id="KW-0472">Membrane</keyword>
<evidence type="ECO:0000256" key="1">
    <source>
        <dbReference type="SAM" id="MobiDB-lite"/>
    </source>
</evidence>
<gene>
    <name evidence="3" type="ORF">L1785_16220</name>
</gene>
<feature type="transmembrane region" description="Helical" evidence="2">
    <location>
        <begin position="44"/>
        <end position="64"/>
    </location>
</feature>
<sequence>MARTPSGAGARTDASAGTKKPRKQRWYHQVWAVYQMTRKQDPSVTWLLLGAFVGVVAVALAIGLVFGQPWYALIVGVPFAALAAMFVLSRKAEKAAYTQIAGQPGATRAALGTVRGGWAFEDEPVALNKNQDFVFRGVGRAGVVLVSEGPAHRVAKLLDDERRRVARVLPNVPVTIVQCGEGEGQVTLTKVARTVQKLKPTLTKPEAAEIGKRLRALGGARLPIPKGVDPLRARPDRRGMRGR</sequence>
<dbReference type="RefSeq" id="WP_236090323.1">
    <property type="nucleotide sequence ID" value="NZ_JAKGSG010000044.1"/>
</dbReference>
<evidence type="ECO:0000256" key="2">
    <source>
        <dbReference type="SAM" id="Phobius"/>
    </source>
</evidence>
<keyword evidence="2" id="KW-0812">Transmembrane</keyword>
<keyword evidence="2" id="KW-1133">Transmembrane helix</keyword>
<accession>A0AA41QFJ2</accession>
<evidence type="ECO:0000313" key="3">
    <source>
        <dbReference type="EMBL" id="MCF4122524.1"/>
    </source>
</evidence>
<feature type="region of interest" description="Disordered" evidence="1">
    <location>
        <begin position="1"/>
        <end position="21"/>
    </location>
</feature>
<organism evidence="3 4">
    <name type="scientific">Antribacter soli</name>
    <dbReference type="NCBI Taxonomy" id="2910976"/>
    <lineage>
        <taxon>Bacteria</taxon>
        <taxon>Bacillati</taxon>
        <taxon>Actinomycetota</taxon>
        <taxon>Actinomycetes</taxon>
        <taxon>Micrococcales</taxon>
        <taxon>Promicromonosporaceae</taxon>
        <taxon>Antribacter</taxon>
    </lineage>
</organism>
<evidence type="ECO:0000313" key="4">
    <source>
        <dbReference type="Proteomes" id="UP001165405"/>
    </source>
</evidence>
<name>A0AA41QFJ2_9MICO</name>
<comment type="caution">
    <text evidence="3">The sequence shown here is derived from an EMBL/GenBank/DDBJ whole genome shotgun (WGS) entry which is preliminary data.</text>
</comment>
<dbReference type="EMBL" id="JAKGSG010000044">
    <property type="protein sequence ID" value="MCF4122524.1"/>
    <property type="molecule type" value="Genomic_DNA"/>
</dbReference>
<dbReference type="Pfam" id="PF13829">
    <property type="entry name" value="DUF4191"/>
    <property type="match status" value="1"/>
</dbReference>
<protein>
    <submittedName>
        <fullName evidence="3">DUF4191 domain-containing protein</fullName>
    </submittedName>
</protein>
<reference evidence="3" key="1">
    <citation type="submission" date="2022-01" db="EMBL/GenBank/DDBJ databases">
        <title>Antribacter sp. nov., isolated from Guizhou of China.</title>
        <authorList>
            <person name="Chengliang C."/>
            <person name="Ya Z."/>
        </authorList>
    </citation>
    <scope>NUCLEOTIDE SEQUENCE</scope>
    <source>
        <strain evidence="3">KLBMP 9083</strain>
    </source>
</reference>